<accession>A0A6H1ZM23</accession>
<keyword evidence="1" id="KW-0812">Transmembrane</keyword>
<keyword evidence="1" id="KW-1133">Transmembrane helix</keyword>
<reference evidence="2" key="1">
    <citation type="submission" date="2020-03" db="EMBL/GenBank/DDBJ databases">
        <title>The deep terrestrial virosphere.</title>
        <authorList>
            <person name="Holmfeldt K."/>
            <person name="Nilsson E."/>
            <person name="Simone D."/>
            <person name="Lopez-Fernandez M."/>
            <person name="Wu X."/>
            <person name="de Brujin I."/>
            <person name="Lundin D."/>
            <person name="Andersson A."/>
            <person name="Bertilsson S."/>
            <person name="Dopson M."/>
        </authorList>
    </citation>
    <scope>NUCLEOTIDE SEQUENCE</scope>
    <source>
        <strain evidence="2">TM448A00967</strain>
    </source>
</reference>
<evidence type="ECO:0000256" key="1">
    <source>
        <dbReference type="SAM" id="Phobius"/>
    </source>
</evidence>
<feature type="transmembrane region" description="Helical" evidence="1">
    <location>
        <begin position="93"/>
        <end position="114"/>
    </location>
</feature>
<dbReference type="EMBL" id="MT144086">
    <property type="protein sequence ID" value="QJA48481.1"/>
    <property type="molecule type" value="Genomic_DNA"/>
</dbReference>
<organism evidence="2">
    <name type="scientific">viral metagenome</name>
    <dbReference type="NCBI Taxonomy" id="1070528"/>
    <lineage>
        <taxon>unclassified sequences</taxon>
        <taxon>metagenomes</taxon>
        <taxon>organismal metagenomes</taxon>
    </lineage>
</organism>
<name>A0A6H1ZM23_9ZZZZ</name>
<evidence type="ECO:0000313" key="2">
    <source>
        <dbReference type="EMBL" id="QJA48481.1"/>
    </source>
</evidence>
<proteinExistence type="predicted"/>
<sequence>MIEWQASRTRLPRSNLRAVPDLRDRLDVSRFDVAYALLFAAGIFLTVLLWFSAGATLAARVTDAATTAVPWLIAPVVMWLSKAIPFFHRNETARWLLVGTPALLVAMIVLALIAGGPGR</sequence>
<feature type="transmembrane region" description="Helical" evidence="1">
    <location>
        <begin position="64"/>
        <end position="81"/>
    </location>
</feature>
<protein>
    <submittedName>
        <fullName evidence="2">Uncharacterized protein</fullName>
    </submittedName>
</protein>
<gene>
    <name evidence="2" type="ORF">TM448A00967_0010</name>
</gene>
<keyword evidence="1" id="KW-0472">Membrane</keyword>
<dbReference type="AlphaFoldDB" id="A0A6H1ZM23"/>
<feature type="transmembrane region" description="Helical" evidence="1">
    <location>
        <begin position="33"/>
        <end position="52"/>
    </location>
</feature>